<protein>
    <submittedName>
        <fullName evidence="3">Highly acidic protein</fullName>
    </submittedName>
</protein>
<evidence type="ECO:0000313" key="3">
    <source>
        <dbReference type="WBParaSite" id="Csp11.Scaffold629.g16450.t1"/>
    </source>
</evidence>
<keyword evidence="2" id="KW-1185">Reference proteome</keyword>
<feature type="coiled-coil region" evidence="1">
    <location>
        <begin position="82"/>
        <end position="109"/>
    </location>
</feature>
<reference evidence="3" key="1">
    <citation type="submission" date="2016-11" db="UniProtKB">
        <authorList>
            <consortium name="WormBaseParasite"/>
        </authorList>
    </citation>
    <scope>IDENTIFICATION</scope>
</reference>
<keyword evidence="1" id="KW-0175">Coiled coil</keyword>
<dbReference type="WBParaSite" id="Csp11.Scaffold629.g16450.t1">
    <property type="protein sequence ID" value="Csp11.Scaffold629.g16450.t1"/>
    <property type="gene ID" value="Csp11.Scaffold629.g16450"/>
</dbReference>
<name>A0A1I7UA97_9PELO</name>
<dbReference type="Proteomes" id="UP000095282">
    <property type="component" value="Unplaced"/>
</dbReference>
<evidence type="ECO:0000313" key="2">
    <source>
        <dbReference type="Proteomes" id="UP000095282"/>
    </source>
</evidence>
<accession>A0A1I7UA97</accession>
<dbReference type="eggNOG" id="ENOG502TJ34">
    <property type="taxonomic scope" value="Eukaryota"/>
</dbReference>
<evidence type="ECO:0000256" key="1">
    <source>
        <dbReference type="SAM" id="Coils"/>
    </source>
</evidence>
<dbReference type="AlphaFoldDB" id="A0A1I7UA97"/>
<organism evidence="2 3">
    <name type="scientific">Caenorhabditis tropicalis</name>
    <dbReference type="NCBI Taxonomy" id="1561998"/>
    <lineage>
        <taxon>Eukaryota</taxon>
        <taxon>Metazoa</taxon>
        <taxon>Ecdysozoa</taxon>
        <taxon>Nematoda</taxon>
        <taxon>Chromadorea</taxon>
        <taxon>Rhabditida</taxon>
        <taxon>Rhabditina</taxon>
        <taxon>Rhabditomorpha</taxon>
        <taxon>Rhabditoidea</taxon>
        <taxon>Rhabditidae</taxon>
        <taxon>Peloderinae</taxon>
        <taxon>Caenorhabditis</taxon>
    </lineage>
</organism>
<sequence>MVLSQSIPHHHHHIDGNDRSFLSILTDPIVNLFRSIPIEILDQNEELSPSQKDFLDDYLEIQIESDLDESKEIIELEDYQGSDEIEDLLMDILERVIELEQEFNEEETESSHLNVPELLVYSENDDLPLHVVDIPLSHQLNKRLQEIPVELTDSGIFTELDETQEEESVDDTENQVPVHFFVSPESELSEENTPTTSTSTNCSFIRSQSCARCKIILPDTSFVFTLPPVSATFSAPIVAPKKVVKRK</sequence>
<proteinExistence type="predicted"/>